<dbReference type="InterPro" id="IPR013977">
    <property type="entry name" value="GcvT_C"/>
</dbReference>
<dbReference type="RefSeq" id="WP_209528425.1">
    <property type="nucleotide sequence ID" value="NZ_JAEEGA010000007.1"/>
</dbReference>
<dbReference type="InterPro" id="IPR028896">
    <property type="entry name" value="GcvT/YgfZ/DmdA"/>
</dbReference>
<comment type="caution">
    <text evidence="11">The sequence shown here is derived from an EMBL/GenBank/DDBJ whole genome shotgun (WGS) entry which is preliminary data.</text>
</comment>
<dbReference type="AlphaFoldDB" id="A0A940PC60"/>
<dbReference type="PANTHER" id="PTHR43757">
    <property type="entry name" value="AMINOMETHYLTRANSFERASE"/>
    <property type="match status" value="1"/>
</dbReference>
<evidence type="ECO:0000256" key="1">
    <source>
        <dbReference type="ARBA" id="ARBA00008609"/>
    </source>
</evidence>
<evidence type="ECO:0000256" key="5">
    <source>
        <dbReference type="ARBA" id="ARBA00031395"/>
    </source>
</evidence>
<dbReference type="Gene3D" id="3.30.1360.120">
    <property type="entry name" value="Probable tRNA modification gtpase trme, domain 1"/>
    <property type="match status" value="1"/>
</dbReference>
<dbReference type="SUPFAM" id="SSF103025">
    <property type="entry name" value="Folate-binding domain"/>
    <property type="match status" value="1"/>
</dbReference>
<dbReference type="GO" id="GO:0019464">
    <property type="term" value="P:glycine decarboxylation via glycine cleavage system"/>
    <property type="evidence" value="ECO:0007669"/>
    <property type="project" value="UniProtKB-UniRule"/>
</dbReference>
<comment type="function">
    <text evidence="7">The glycine cleavage system catalyzes the degradation of glycine.</text>
</comment>
<feature type="domain" description="Aminomethyltransferase C-terminal" evidence="10">
    <location>
        <begin position="284"/>
        <end position="361"/>
    </location>
</feature>
<dbReference type="GO" id="GO:0005829">
    <property type="term" value="C:cytosol"/>
    <property type="evidence" value="ECO:0007669"/>
    <property type="project" value="TreeGrafter"/>
</dbReference>
<dbReference type="InterPro" id="IPR006223">
    <property type="entry name" value="GcvT"/>
</dbReference>
<dbReference type="NCBIfam" id="NF001567">
    <property type="entry name" value="PRK00389.1"/>
    <property type="match status" value="1"/>
</dbReference>
<evidence type="ECO:0000256" key="7">
    <source>
        <dbReference type="HAMAP-Rule" id="MF_00259"/>
    </source>
</evidence>
<evidence type="ECO:0000256" key="2">
    <source>
        <dbReference type="ARBA" id="ARBA00012616"/>
    </source>
</evidence>
<keyword evidence="12" id="KW-1185">Reference proteome</keyword>
<comment type="similarity">
    <text evidence="1 7">Belongs to the GcvT family.</text>
</comment>
<keyword evidence="4 7" id="KW-0808">Transferase</keyword>
<evidence type="ECO:0000259" key="9">
    <source>
        <dbReference type="Pfam" id="PF01571"/>
    </source>
</evidence>
<proteinExistence type="inferred from homology"/>
<dbReference type="Gene3D" id="3.30.70.1400">
    <property type="entry name" value="Aminomethyltransferase beta-barrel domains"/>
    <property type="match status" value="1"/>
</dbReference>
<feature type="binding site" evidence="8">
    <location>
        <position position="199"/>
    </location>
    <ligand>
        <name>substrate</name>
    </ligand>
</feature>
<dbReference type="PANTHER" id="PTHR43757:SF2">
    <property type="entry name" value="AMINOMETHYLTRANSFERASE, MITOCHONDRIAL"/>
    <property type="match status" value="1"/>
</dbReference>
<comment type="catalytic activity">
    <reaction evidence="6 7">
        <text>N(6)-[(R)-S(8)-aminomethyldihydrolipoyl]-L-lysyl-[protein] + (6S)-5,6,7,8-tetrahydrofolate = N(6)-[(R)-dihydrolipoyl]-L-lysyl-[protein] + (6R)-5,10-methylene-5,6,7,8-tetrahydrofolate + NH4(+)</text>
        <dbReference type="Rhea" id="RHEA:16945"/>
        <dbReference type="Rhea" id="RHEA-COMP:10475"/>
        <dbReference type="Rhea" id="RHEA-COMP:10492"/>
        <dbReference type="ChEBI" id="CHEBI:15636"/>
        <dbReference type="ChEBI" id="CHEBI:28938"/>
        <dbReference type="ChEBI" id="CHEBI:57453"/>
        <dbReference type="ChEBI" id="CHEBI:83100"/>
        <dbReference type="ChEBI" id="CHEBI:83143"/>
        <dbReference type="EC" id="2.1.2.10"/>
    </reaction>
</comment>
<dbReference type="EC" id="2.1.2.10" evidence="2 7"/>
<dbReference type="Gene3D" id="4.10.1250.10">
    <property type="entry name" value="Aminomethyltransferase fragment"/>
    <property type="match status" value="1"/>
</dbReference>
<protein>
    <recommendedName>
        <fullName evidence="2 7">Aminomethyltransferase</fullName>
        <ecNumber evidence="2 7">2.1.2.10</ecNumber>
    </recommendedName>
    <alternativeName>
        <fullName evidence="5 7">Glycine cleavage system T protein</fullName>
    </alternativeName>
</protein>
<dbReference type="GO" id="GO:0004047">
    <property type="term" value="F:aminomethyltransferase activity"/>
    <property type="evidence" value="ECO:0007669"/>
    <property type="project" value="UniProtKB-UniRule"/>
</dbReference>
<organism evidence="11 12">
    <name type="scientific">Vagococcus allomyrinae</name>
    <dbReference type="NCBI Taxonomy" id="2794353"/>
    <lineage>
        <taxon>Bacteria</taxon>
        <taxon>Bacillati</taxon>
        <taxon>Bacillota</taxon>
        <taxon>Bacilli</taxon>
        <taxon>Lactobacillales</taxon>
        <taxon>Enterococcaceae</taxon>
        <taxon>Vagococcus</taxon>
    </lineage>
</organism>
<evidence type="ECO:0000259" key="10">
    <source>
        <dbReference type="Pfam" id="PF08669"/>
    </source>
</evidence>
<evidence type="ECO:0000256" key="3">
    <source>
        <dbReference type="ARBA" id="ARBA00022576"/>
    </source>
</evidence>
<dbReference type="Proteomes" id="UP000674938">
    <property type="component" value="Unassembled WGS sequence"/>
</dbReference>
<dbReference type="GO" id="GO:0008483">
    <property type="term" value="F:transaminase activity"/>
    <property type="evidence" value="ECO:0007669"/>
    <property type="project" value="UniProtKB-KW"/>
</dbReference>
<evidence type="ECO:0000256" key="8">
    <source>
        <dbReference type="PIRSR" id="PIRSR006487-1"/>
    </source>
</evidence>
<dbReference type="InterPro" id="IPR027266">
    <property type="entry name" value="TrmE/GcvT-like"/>
</dbReference>
<reference evidence="11" key="1">
    <citation type="submission" date="2020-12" db="EMBL/GenBank/DDBJ databases">
        <title>Vagococcus allomyrinae sp. nov. and Enterococcus lavae sp. nov., isolated from the larvae of Allomyrina dichotoma.</title>
        <authorList>
            <person name="Lee S.D."/>
        </authorList>
    </citation>
    <scope>NUCLEOTIDE SEQUENCE</scope>
    <source>
        <strain evidence="11">BWB3-3</strain>
    </source>
</reference>
<evidence type="ECO:0000313" key="11">
    <source>
        <dbReference type="EMBL" id="MBP1041837.1"/>
    </source>
</evidence>
<dbReference type="HAMAP" id="MF_00259">
    <property type="entry name" value="GcvT"/>
    <property type="match status" value="1"/>
</dbReference>
<dbReference type="InterPro" id="IPR022903">
    <property type="entry name" value="GcvT_bac"/>
</dbReference>
<gene>
    <name evidence="7 11" type="primary">gcvT</name>
    <name evidence="11" type="ORF">I6N95_12530</name>
</gene>
<dbReference type="GO" id="GO:0005960">
    <property type="term" value="C:glycine cleavage complex"/>
    <property type="evidence" value="ECO:0007669"/>
    <property type="project" value="InterPro"/>
</dbReference>
<dbReference type="Pfam" id="PF01571">
    <property type="entry name" value="GCV_T"/>
    <property type="match status" value="1"/>
</dbReference>
<dbReference type="Gene3D" id="2.40.30.110">
    <property type="entry name" value="Aminomethyltransferase beta-barrel domains"/>
    <property type="match status" value="1"/>
</dbReference>
<dbReference type="SUPFAM" id="SSF101790">
    <property type="entry name" value="Aminomethyltransferase beta-barrel domain"/>
    <property type="match status" value="1"/>
</dbReference>
<dbReference type="NCBIfam" id="TIGR00528">
    <property type="entry name" value="gcvT"/>
    <property type="match status" value="1"/>
</dbReference>
<evidence type="ECO:0000256" key="4">
    <source>
        <dbReference type="ARBA" id="ARBA00022679"/>
    </source>
</evidence>
<dbReference type="FunFam" id="2.40.30.110:FF:000003">
    <property type="entry name" value="Aminomethyltransferase"/>
    <property type="match status" value="1"/>
</dbReference>
<evidence type="ECO:0000256" key="6">
    <source>
        <dbReference type="ARBA" id="ARBA00047665"/>
    </source>
</evidence>
<keyword evidence="3 7" id="KW-0032">Aminotransferase</keyword>
<accession>A0A940PC60</accession>
<dbReference type="FunFam" id="4.10.1250.10:FF:000001">
    <property type="entry name" value="Aminomethyltransferase"/>
    <property type="match status" value="1"/>
</dbReference>
<evidence type="ECO:0000313" key="12">
    <source>
        <dbReference type="Proteomes" id="UP000674938"/>
    </source>
</evidence>
<dbReference type="PIRSF" id="PIRSF006487">
    <property type="entry name" value="GcvT"/>
    <property type="match status" value="1"/>
</dbReference>
<name>A0A940PC60_9ENTE</name>
<dbReference type="FunFam" id="3.30.70.1400:FF:000001">
    <property type="entry name" value="Aminomethyltransferase"/>
    <property type="match status" value="1"/>
</dbReference>
<dbReference type="EMBL" id="JAEEGA010000007">
    <property type="protein sequence ID" value="MBP1041837.1"/>
    <property type="molecule type" value="Genomic_DNA"/>
</dbReference>
<feature type="domain" description="GCVT N-terminal" evidence="9">
    <location>
        <begin position="8"/>
        <end position="266"/>
    </location>
</feature>
<dbReference type="InterPro" id="IPR006222">
    <property type="entry name" value="GCVT_N"/>
</dbReference>
<sequence length="365" mass="40708">MSELKTPLYESHIKRGGKMVPFAGYLLPVTYKPSSLIIEHQAVRQQAGLFDVSHMGAIFILGKDALLNVNYLLSNDFTKMEIGQVRYTLMLNDTGGVIDDFIVYKYSEEKYMLVVNAANRHKDGEWIKAHLFGDCQMADRSDETAILALQGPNSTEILKKVLKEEDIPMKYYRFNEQVDFQGMRVDISQTGYTGEMGYELYMSSENAVKVWETLLEVGADLGVIPAALGARDTLRLEAGMPLYGHEMTDDISPLETGLKFAVKMQKADFIGKKALEDRGEPTIKRVGLKVTGKGIVRENATIFAGGDEIGYSTSGTHSPTLGYPIAMALIDKEYAELGTALEAEVRGRRIPVEVVSNMFYKREKK</sequence>
<dbReference type="InterPro" id="IPR029043">
    <property type="entry name" value="GcvT/YgfZ_C"/>
</dbReference>
<comment type="subunit">
    <text evidence="7">The glycine cleavage system is composed of four proteins: P, T, L and H.</text>
</comment>
<dbReference type="Pfam" id="PF08669">
    <property type="entry name" value="GCV_T_C"/>
    <property type="match status" value="1"/>
</dbReference>